<keyword evidence="2" id="KW-1185">Reference proteome</keyword>
<dbReference type="Proteomes" id="UP001187531">
    <property type="component" value="Unassembled WGS sequence"/>
</dbReference>
<organism evidence="1 2">
    <name type="scientific">Artemia franciscana</name>
    <name type="common">Brine shrimp</name>
    <name type="synonym">Artemia sanfranciscana</name>
    <dbReference type="NCBI Taxonomy" id="6661"/>
    <lineage>
        <taxon>Eukaryota</taxon>
        <taxon>Metazoa</taxon>
        <taxon>Ecdysozoa</taxon>
        <taxon>Arthropoda</taxon>
        <taxon>Crustacea</taxon>
        <taxon>Branchiopoda</taxon>
        <taxon>Anostraca</taxon>
        <taxon>Artemiidae</taxon>
        <taxon>Artemia</taxon>
    </lineage>
</organism>
<comment type="caution">
    <text evidence="1">The sequence shown here is derived from an EMBL/GenBank/DDBJ whole genome shotgun (WGS) entry which is preliminary data.</text>
</comment>
<evidence type="ECO:0000313" key="2">
    <source>
        <dbReference type="Proteomes" id="UP001187531"/>
    </source>
</evidence>
<evidence type="ECO:0000313" key="1">
    <source>
        <dbReference type="EMBL" id="KAK2714120.1"/>
    </source>
</evidence>
<reference evidence="1" key="1">
    <citation type="submission" date="2023-07" db="EMBL/GenBank/DDBJ databases">
        <title>Chromosome-level genome assembly of Artemia franciscana.</title>
        <authorList>
            <person name="Jo E."/>
        </authorList>
    </citation>
    <scope>NUCLEOTIDE SEQUENCE</scope>
    <source>
        <tissue evidence="1">Whole body</tissue>
    </source>
</reference>
<dbReference type="AlphaFoldDB" id="A0AA88LAD1"/>
<protein>
    <submittedName>
        <fullName evidence="1">Uncharacterized protein</fullName>
    </submittedName>
</protein>
<dbReference type="PANTHER" id="PTHR45749:SF21">
    <property type="entry name" value="DUF4371 DOMAIN-CONTAINING PROTEIN"/>
    <property type="match status" value="1"/>
</dbReference>
<dbReference type="EMBL" id="JAVRJZ010000013">
    <property type="protein sequence ID" value="KAK2714120.1"/>
    <property type="molecule type" value="Genomic_DNA"/>
</dbReference>
<name>A0AA88LAD1_ARTSF</name>
<gene>
    <name evidence="1" type="ORF">QYM36_008640</name>
</gene>
<sequence>MTLGLRFVDSETLQIRKEFIEFAVIEDLRGESLGQFILSRIEELGLDMKLCRGQGYDGAQVDFYQGPRLLFRANIRSPSTFTLSL</sequence>
<dbReference type="PANTHER" id="PTHR45749">
    <property type="match status" value="1"/>
</dbReference>
<accession>A0AA88LAD1</accession>
<proteinExistence type="predicted"/>